<protein>
    <submittedName>
        <fullName evidence="1">Acyl-CoA thioesterase FadM</fullName>
    </submittedName>
</protein>
<accession>A0A7W5HMW6</accession>
<evidence type="ECO:0000313" key="1">
    <source>
        <dbReference type="EMBL" id="MBB3233039.1"/>
    </source>
</evidence>
<comment type="caution">
    <text evidence="1">The sequence shown here is derived from an EMBL/GenBank/DDBJ whole genome shotgun (WGS) entry which is preliminary data.</text>
</comment>
<gene>
    <name evidence="1" type="ORF">FHR97_003922</name>
</gene>
<proteinExistence type="predicted"/>
<dbReference type="Proteomes" id="UP000518892">
    <property type="component" value="Unassembled WGS sequence"/>
</dbReference>
<reference evidence="1 2" key="1">
    <citation type="submission" date="2020-08" db="EMBL/GenBank/DDBJ databases">
        <title>Genomic Encyclopedia of Type Strains, Phase III (KMG-III): the genomes of soil and plant-associated and newly described type strains.</title>
        <authorList>
            <person name="Whitman W."/>
        </authorList>
    </citation>
    <scope>NUCLEOTIDE SEQUENCE [LARGE SCALE GENOMIC DNA]</scope>
    <source>
        <strain evidence="1 2">CECT 7744</strain>
    </source>
</reference>
<name>A0A7W5HMW6_9GAMM</name>
<sequence length="39" mass="4339">MRARTRYACIALSSGRPRRLPDKYLAGYCPALVDESPLA</sequence>
<dbReference type="AlphaFoldDB" id="A0A7W5HMW6"/>
<dbReference type="EMBL" id="JACHXR010000020">
    <property type="protein sequence ID" value="MBB3233039.1"/>
    <property type="molecule type" value="Genomic_DNA"/>
</dbReference>
<keyword evidence="2" id="KW-1185">Reference proteome</keyword>
<evidence type="ECO:0000313" key="2">
    <source>
        <dbReference type="Proteomes" id="UP000518892"/>
    </source>
</evidence>
<organism evidence="1 2">
    <name type="scientific">Halomonas stenophila</name>
    <dbReference type="NCBI Taxonomy" id="795312"/>
    <lineage>
        <taxon>Bacteria</taxon>
        <taxon>Pseudomonadati</taxon>
        <taxon>Pseudomonadota</taxon>
        <taxon>Gammaproteobacteria</taxon>
        <taxon>Oceanospirillales</taxon>
        <taxon>Halomonadaceae</taxon>
        <taxon>Halomonas</taxon>
    </lineage>
</organism>